<dbReference type="CDD" id="cd09272">
    <property type="entry name" value="RNase_HI_RT_Ty1"/>
    <property type="match status" value="1"/>
</dbReference>
<reference evidence="1" key="1">
    <citation type="submission" date="2015-06" db="UniProtKB">
        <authorList>
            <consortium name="EnsemblPlants"/>
        </authorList>
    </citation>
    <scope>IDENTIFICATION</scope>
</reference>
<organism evidence="1">
    <name type="scientific">Aegilops tauschii</name>
    <name type="common">Tausch's goatgrass</name>
    <name type="synonym">Aegilops squarrosa</name>
    <dbReference type="NCBI Taxonomy" id="37682"/>
    <lineage>
        <taxon>Eukaryota</taxon>
        <taxon>Viridiplantae</taxon>
        <taxon>Streptophyta</taxon>
        <taxon>Embryophyta</taxon>
        <taxon>Tracheophyta</taxon>
        <taxon>Spermatophyta</taxon>
        <taxon>Magnoliopsida</taxon>
        <taxon>Liliopsida</taxon>
        <taxon>Poales</taxon>
        <taxon>Poaceae</taxon>
        <taxon>BOP clade</taxon>
        <taxon>Pooideae</taxon>
        <taxon>Triticodae</taxon>
        <taxon>Triticeae</taxon>
        <taxon>Triticinae</taxon>
        <taxon>Aegilops</taxon>
    </lineage>
</organism>
<evidence type="ECO:0008006" key="2">
    <source>
        <dbReference type="Google" id="ProtNLM"/>
    </source>
</evidence>
<dbReference type="InterPro" id="IPR036852">
    <property type="entry name" value="Peptidase_S8/S53_dom_sf"/>
</dbReference>
<dbReference type="PANTHER" id="PTHR11439:SF524">
    <property type="entry name" value="RNA-DIRECTED DNA POLYMERASE, PROTEIN KINASE RLK-PELLE-DLSV FAMILY"/>
    <property type="match status" value="1"/>
</dbReference>
<dbReference type="PANTHER" id="PTHR11439">
    <property type="entry name" value="GAG-POL-RELATED RETROTRANSPOSON"/>
    <property type="match status" value="1"/>
</dbReference>
<dbReference type="AlphaFoldDB" id="M8BQ23"/>
<evidence type="ECO:0000313" key="1">
    <source>
        <dbReference type="EnsemblPlants" id="EMT05072"/>
    </source>
</evidence>
<protein>
    <recommendedName>
        <fullName evidence="2">Peptidase S8/S53 domain-containing protein</fullName>
    </recommendedName>
</protein>
<name>M8BQ23_AEGTA</name>
<dbReference type="SUPFAM" id="SSF52743">
    <property type="entry name" value="Subtilisin-like"/>
    <property type="match status" value="1"/>
</dbReference>
<proteinExistence type="predicted"/>
<accession>M8BQ23</accession>
<dbReference type="GO" id="GO:0004252">
    <property type="term" value="F:serine-type endopeptidase activity"/>
    <property type="evidence" value="ECO:0007669"/>
    <property type="project" value="InterPro"/>
</dbReference>
<dbReference type="Gene3D" id="3.40.50.200">
    <property type="entry name" value="Peptidase S8/S53 domain"/>
    <property type="match status" value="1"/>
</dbReference>
<dbReference type="GO" id="GO:0006508">
    <property type="term" value="P:proteolysis"/>
    <property type="evidence" value="ECO:0007669"/>
    <property type="project" value="InterPro"/>
</dbReference>
<dbReference type="EnsemblPlants" id="EMT05072">
    <property type="protein sequence ID" value="EMT05072"/>
    <property type="gene ID" value="F775_42542"/>
</dbReference>
<sequence>MDLGVTLHASTDTVLTAYSDADWAGCPNTHRSTSGYCVFLGPSLISWSSNRQPTVISAQPSKRHIASTTRSLNHQMPGTGSGLLRGSNYGEDLIIGVVDTGLGVEAASFHGLTKGVARGGAPRARIAVYKSLWGTSEGNTATVLAATDDAIHDDARQFTQLLQ</sequence>